<protein>
    <submittedName>
        <fullName evidence="7">C2H2-type domain-containing protein</fullName>
    </submittedName>
</protein>
<dbReference type="PANTHER" id="PTHR23235:SF177">
    <property type="entry name" value="C2H2-TYPE DOMAIN-CONTAINING PROTEIN"/>
    <property type="match status" value="1"/>
</dbReference>
<evidence type="ECO:0000256" key="5">
    <source>
        <dbReference type="SAM" id="MobiDB-lite"/>
    </source>
</evidence>
<sequence>MTTESPLSKLVEHCNKFGQNGENKMKLEPVAKSESLLLPTEMNAYSPYLSSPNWWVDQASWHHLYPAVTSAAATSIDSYQNYFASTHLTGLLNSSVSAVAAQSAVAQSALSSAMQQQQQQRSLVSNSKNKSAAPGTSSSASSSSTSSSGGKYHATRTANKCECPNCQEADKFGPNSMAARKRGVHNCHIAGCGKVYNKSSHLKAHLRWHSGERQMARKQV</sequence>
<name>A0A8R1HPT6_CAEJA</name>
<proteinExistence type="predicted"/>
<keyword evidence="3" id="KW-0862">Zinc</keyword>
<dbReference type="PROSITE" id="PS50157">
    <property type="entry name" value="ZINC_FINGER_C2H2_2"/>
    <property type="match status" value="1"/>
</dbReference>
<evidence type="ECO:0000313" key="7">
    <source>
        <dbReference type="EnsemblMetazoa" id="CJA08234.1"/>
    </source>
</evidence>
<feature type="domain" description="C2H2-type" evidence="6">
    <location>
        <begin position="185"/>
        <end position="214"/>
    </location>
</feature>
<reference evidence="8" key="1">
    <citation type="submission" date="2010-08" db="EMBL/GenBank/DDBJ databases">
        <authorList>
            <consortium name="Caenorhabditis japonica Sequencing Consortium"/>
            <person name="Wilson R.K."/>
        </authorList>
    </citation>
    <scope>NUCLEOTIDE SEQUENCE [LARGE SCALE GENOMIC DNA]</scope>
    <source>
        <strain evidence="8">DF5081</strain>
    </source>
</reference>
<keyword evidence="1" id="KW-0479">Metal-binding</keyword>
<feature type="compositionally biased region" description="Low complexity" evidence="5">
    <location>
        <begin position="116"/>
        <end position="150"/>
    </location>
</feature>
<evidence type="ECO:0000256" key="1">
    <source>
        <dbReference type="ARBA" id="ARBA00022723"/>
    </source>
</evidence>
<evidence type="ECO:0000259" key="6">
    <source>
        <dbReference type="PROSITE" id="PS50157"/>
    </source>
</evidence>
<dbReference type="PROSITE" id="PS00028">
    <property type="entry name" value="ZINC_FINGER_C2H2_1"/>
    <property type="match status" value="1"/>
</dbReference>
<dbReference type="Proteomes" id="UP000005237">
    <property type="component" value="Unassembled WGS sequence"/>
</dbReference>
<dbReference type="OMA" id="WHSGERQ"/>
<dbReference type="GO" id="GO:0008270">
    <property type="term" value="F:zinc ion binding"/>
    <property type="evidence" value="ECO:0007669"/>
    <property type="project" value="UniProtKB-KW"/>
</dbReference>
<dbReference type="EnsemblMetazoa" id="CJA08234.1">
    <property type="protein sequence ID" value="CJA08234.1"/>
    <property type="gene ID" value="WBGene00127439"/>
</dbReference>
<feature type="region of interest" description="Disordered" evidence="5">
    <location>
        <begin position="116"/>
        <end position="151"/>
    </location>
</feature>
<dbReference type="GO" id="GO:0000981">
    <property type="term" value="F:DNA-binding transcription factor activity, RNA polymerase II-specific"/>
    <property type="evidence" value="ECO:0007669"/>
    <property type="project" value="TreeGrafter"/>
</dbReference>
<evidence type="ECO:0000256" key="3">
    <source>
        <dbReference type="ARBA" id="ARBA00022833"/>
    </source>
</evidence>
<dbReference type="Gene3D" id="3.30.160.60">
    <property type="entry name" value="Classic Zinc Finger"/>
    <property type="match status" value="1"/>
</dbReference>
<dbReference type="InterPro" id="IPR013087">
    <property type="entry name" value="Znf_C2H2_type"/>
</dbReference>
<evidence type="ECO:0000313" key="8">
    <source>
        <dbReference type="Proteomes" id="UP000005237"/>
    </source>
</evidence>
<keyword evidence="8" id="KW-1185">Reference proteome</keyword>
<keyword evidence="2 4" id="KW-0863">Zinc-finger</keyword>
<organism evidence="7 8">
    <name type="scientific">Caenorhabditis japonica</name>
    <dbReference type="NCBI Taxonomy" id="281687"/>
    <lineage>
        <taxon>Eukaryota</taxon>
        <taxon>Metazoa</taxon>
        <taxon>Ecdysozoa</taxon>
        <taxon>Nematoda</taxon>
        <taxon>Chromadorea</taxon>
        <taxon>Rhabditida</taxon>
        <taxon>Rhabditina</taxon>
        <taxon>Rhabditomorpha</taxon>
        <taxon>Rhabditoidea</taxon>
        <taxon>Rhabditidae</taxon>
        <taxon>Peloderinae</taxon>
        <taxon>Caenorhabditis</taxon>
    </lineage>
</organism>
<dbReference type="InterPro" id="IPR036236">
    <property type="entry name" value="Znf_C2H2_sf"/>
</dbReference>
<dbReference type="FunFam" id="3.30.160.60:FF:000021">
    <property type="entry name" value="Basic krueppel-like factor 3"/>
    <property type="match status" value="1"/>
</dbReference>
<dbReference type="AlphaFoldDB" id="A0A8R1HPT6"/>
<evidence type="ECO:0000256" key="4">
    <source>
        <dbReference type="PROSITE-ProRule" id="PRU00042"/>
    </source>
</evidence>
<dbReference type="GO" id="GO:0000978">
    <property type="term" value="F:RNA polymerase II cis-regulatory region sequence-specific DNA binding"/>
    <property type="evidence" value="ECO:0007669"/>
    <property type="project" value="TreeGrafter"/>
</dbReference>
<reference evidence="7" key="2">
    <citation type="submission" date="2022-06" db="UniProtKB">
        <authorList>
            <consortium name="EnsemblMetazoa"/>
        </authorList>
    </citation>
    <scope>IDENTIFICATION</scope>
    <source>
        <strain evidence="7">DF5081</strain>
    </source>
</reference>
<dbReference type="SUPFAM" id="SSF57667">
    <property type="entry name" value="beta-beta-alpha zinc fingers"/>
    <property type="match status" value="1"/>
</dbReference>
<accession>A0A8R1HPT6</accession>
<evidence type="ECO:0000256" key="2">
    <source>
        <dbReference type="ARBA" id="ARBA00022771"/>
    </source>
</evidence>
<dbReference type="PANTHER" id="PTHR23235">
    <property type="entry name" value="KRUEPPEL-LIKE TRANSCRIPTION FACTOR"/>
    <property type="match status" value="1"/>
</dbReference>